<organism evidence="2 3">
    <name type="scientific">Vreelandella arcis</name>
    <dbReference type="NCBI Taxonomy" id="416873"/>
    <lineage>
        <taxon>Bacteria</taxon>
        <taxon>Pseudomonadati</taxon>
        <taxon>Pseudomonadota</taxon>
        <taxon>Gammaproteobacteria</taxon>
        <taxon>Oceanospirillales</taxon>
        <taxon>Halomonadaceae</taxon>
        <taxon>Vreelandella</taxon>
    </lineage>
</organism>
<protein>
    <submittedName>
        <fullName evidence="2">Extracellular solute-binding protein, family 7</fullName>
    </submittedName>
</protein>
<evidence type="ECO:0000313" key="2">
    <source>
        <dbReference type="EMBL" id="SDO12687.1"/>
    </source>
</evidence>
<proteinExistence type="predicted"/>
<dbReference type="GO" id="GO:0030246">
    <property type="term" value="F:carbohydrate binding"/>
    <property type="evidence" value="ECO:0007669"/>
    <property type="project" value="TreeGrafter"/>
</dbReference>
<name>A0A1H0H0I5_9GAMM</name>
<keyword evidence="1" id="KW-0732">Signal</keyword>
<sequence>MRRDYYSLTEHLIIPECLCVAKSSWEELSEEDQEIIREVAQEASERQRELWVESSEKSRQIVLDHGVEINEVNDKAAFQTLMDPMYEEFIANNPGTGELIEEIRAAE</sequence>
<dbReference type="STRING" id="416873.SAMN04487951_113108"/>
<dbReference type="InterPro" id="IPR018389">
    <property type="entry name" value="DctP_fam"/>
</dbReference>
<accession>A0A1H0H0I5</accession>
<dbReference type="PANTHER" id="PTHR33376">
    <property type="match status" value="1"/>
</dbReference>
<dbReference type="Gene3D" id="3.40.190.170">
    <property type="entry name" value="Bacterial extracellular solute-binding protein, family 7"/>
    <property type="match status" value="1"/>
</dbReference>
<gene>
    <name evidence="2" type="ORF">SAMN04487951_113108</name>
</gene>
<dbReference type="Pfam" id="PF03480">
    <property type="entry name" value="DctP"/>
    <property type="match status" value="1"/>
</dbReference>
<dbReference type="InterPro" id="IPR038404">
    <property type="entry name" value="TRAP_DctP_sf"/>
</dbReference>
<reference evidence="3" key="1">
    <citation type="submission" date="2016-10" db="EMBL/GenBank/DDBJ databases">
        <authorList>
            <person name="Varghese N."/>
            <person name="Submissions S."/>
        </authorList>
    </citation>
    <scope>NUCLEOTIDE SEQUENCE [LARGE SCALE GENOMIC DNA]</scope>
    <source>
        <strain evidence="3">CGMCC 1.6494</strain>
    </source>
</reference>
<keyword evidence="3" id="KW-1185">Reference proteome</keyword>
<dbReference type="PANTHER" id="PTHR33376:SF2">
    <property type="entry name" value="DICARBOXYLATE-BINDING PERIPLASMIC PROTEIN"/>
    <property type="match status" value="1"/>
</dbReference>
<dbReference type="RefSeq" id="WP_280140201.1">
    <property type="nucleotide sequence ID" value="NZ_FNII01000013.1"/>
</dbReference>
<dbReference type="EMBL" id="FNII01000013">
    <property type="protein sequence ID" value="SDO12687.1"/>
    <property type="molecule type" value="Genomic_DNA"/>
</dbReference>
<dbReference type="AlphaFoldDB" id="A0A1H0H0I5"/>
<dbReference type="Proteomes" id="UP000199677">
    <property type="component" value="Unassembled WGS sequence"/>
</dbReference>
<dbReference type="GO" id="GO:0055085">
    <property type="term" value="P:transmembrane transport"/>
    <property type="evidence" value="ECO:0007669"/>
    <property type="project" value="InterPro"/>
</dbReference>
<evidence type="ECO:0000313" key="3">
    <source>
        <dbReference type="Proteomes" id="UP000199677"/>
    </source>
</evidence>
<evidence type="ECO:0000256" key="1">
    <source>
        <dbReference type="ARBA" id="ARBA00022729"/>
    </source>
</evidence>